<dbReference type="GO" id="GO:0005829">
    <property type="term" value="C:cytosol"/>
    <property type="evidence" value="ECO:0007669"/>
    <property type="project" value="InterPro"/>
</dbReference>
<dbReference type="Proteomes" id="UP000317893">
    <property type="component" value="Unassembled WGS sequence"/>
</dbReference>
<evidence type="ECO:0000256" key="13">
    <source>
        <dbReference type="SAM" id="MobiDB-lite"/>
    </source>
</evidence>
<evidence type="ECO:0000313" key="15">
    <source>
        <dbReference type="Proteomes" id="UP000317893"/>
    </source>
</evidence>
<evidence type="ECO:0000256" key="5">
    <source>
        <dbReference type="ARBA" id="ARBA00022630"/>
    </source>
</evidence>
<dbReference type="InterPro" id="IPR003171">
    <property type="entry name" value="Mehydrof_redctse-like"/>
</dbReference>
<dbReference type="UniPathway" id="UPA00193"/>
<keyword evidence="8" id="KW-0520">NAD</keyword>
<evidence type="ECO:0000256" key="12">
    <source>
        <dbReference type="RuleBase" id="RU003862"/>
    </source>
</evidence>
<gene>
    <name evidence="14" type="ORF">FB458_3749</name>
</gene>
<feature type="region of interest" description="Disordered" evidence="13">
    <location>
        <begin position="1"/>
        <end position="23"/>
    </location>
</feature>
<keyword evidence="9" id="KW-0486">Methionine biosynthesis</keyword>
<dbReference type="OrthoDB" id="9812555at2"/>
<comment type="pathway">
    <text evidence="10">Amino-acid biosynthesis; L-methionine biosynthesis via de novo pathway.</text>
</comment>
<comment type="catalytic activity">
    <reaction evidence="11">
        <text>(6S)-5-methyl-5,6,7,8-tetrahydrofolate + NAD(+) = (6R)-5,10-methylene-5,6,7,8-tetrahydrofolate + NADH + H(+)</text>
        <dbReference type="Rhea" id="RHEA:19821"/>
        <dbReference type="ChEBI" id="CHEBI:15378"/>
        <dbReference type="ChEBI" id="CHEBI:15636"/>
        <dbReference type="ChEBI" id="CHEBI:18608"/>
        <dbReference type="ChEBI" id="CHEBI:57540"/>
        <dbReference type="ChEBI" id="CHEBI:57945"/>
        <dbReference type="EC" id="1.5.1.54"/>
    </reaction>
    <physiologicalReaction direction="right-to-left" evidence="11">
        <dbReference type="Rhea" id="RHEA:19823"/>
    </physiologicalReaction>
</comment>
<dbReference type="CDD" id="cd00537">
    <property type="entry name" value="MTHFR"/>
    <property type="match status" value="1"/>
</dbReference>
<dbReference type="RefSeq" id="WP_141849819.1">
    <property type="nucleotide sequence ID" value="NZ_BAAAPR010000012.1"/>
</dbReference>
<dbReference type="PANTHER" id="PTHR45754:SF3">
    <property type="entry name" value="METHYLENETETRAHYDROFOLATE REDUCTASE (NADPH)"/>
    <property type="match status" value="1"/>
</dbReference>
<keyword evidence="5 12" id="KW-0285">Flavoprotein</keyword>
<dbReference type="EMBL" id="VFMN01000001">
    <property type="protein sequence ID" value="TQJ10620.1"/>
    <property type="molecule type" value="Genomic_DNA"/>
</dbReference>
<evidence type="ECO:0000256" key="3">
    <source>
        <dbReference type="ARBA" id="ARBA00006743"/>
    </source>
</evidence>
<accession>A0A542E5K7</accession>
<sequence>MSVPTATTTAPTTAPTSAPTTRSIPQALAAPEPSISVEFFPPRTDEAEATLWDTVRRLEKRHPSFVSVTYGAGGSTRDRTVRVTERIARETTLLPLAHLTCVGHSMTELRSVVGAFSAAGITNLLALRGDPPGGPGEEWVRHPEGLDHAEELVALTRSLGPFTVGVAAFPDRHPESPDLDHDADVLVRKADAGAEFAITQFFFTVEAYLALRDRVAARGRDLPIVPGLMPVTSVRQLARMTELSGQPVPRSVTDRLEAAGDDPEAVREVGVEITTELAQRLLAEGAPGLHLITMNRSPATLQVWENLGVTAAH</sequence>
<dbReference type="GO" id="GO:0009086">
    <property type="term" value="P:methionine biosynthetic process"/>
    <property type="evidence" value="ECO:0007669"/>
    <property type="project" value="UniProtKB-KW"/>
</dbReference>
<evidence type="ECO:0000256" key="8">
    <source>
        <dbReference type="ARBA" id="ARBA00023027"/>
    </source>
</evidence>
<comment type="cofactor">
    <cofactor evidence="1 12">
        <name>FAD</name>
        <dbReference type="ChEBI" id="CHEBI:57692"/>
    </cofactor>
</comment>
<dbReference type="Gene3D" id="3.20.20.220">
    <property type="match status" value="1"/>
</dbReference>
<evidence type="ECO:0000256" key="2">
    <source>
        <dbReference type="ARBA" id="ARBA00004777"/>
    </source>
</evidence>
<comment type="caution">
    <text evidence="14">The sequence shown here is derived from an EMBL/GenBank/DDBJ whole genome shotgun (WGS) entry which is preliminary data.</text>
</comment>
<dbReference type="NCBIfam" id="TIGR00676">
    <property type="entry name" value="fadh2"/>
    <property type="match status" value="1"/>
</dbReference>
<comment type="pathway">
    <text evidence="2 12">One-carbon metabolism; tetrahydrofolate interconversion.</text>
</comment>
<dbReference type="InterPro" id="IPR004620">
    <property type="entry name" value="MTHF_reductase_bac"/>
</dbReference>
<dbReference type="EC" id="1.5.1.54" evidence="12"/>
<evidence type="ECO:0000256" key="7">
    <source>
        <dbReference type="ARBA" id="ARBA00023002"/>
    </source>
</evidence>
<comment type="similarity">
    <text evidence="3 12">Belongs to the methylenetetrahydrofolate reductase family.</text>
</comment>
<dbReference type="SUPFAM" id="SSF51730">
    <property type="entry name" value="FAD-linked oxidoreductase"/>
    <property type="match status" value="1"/>
</dbReference>
<evidence type="ECO:0000256" key="10">
    <source>
        <dbReference type="ARBA" id="ARBA00034478"/>
    </source>
</evidence>
<dbReference type="InterPro" id="IPR029041">
    <property type="entry name" value="FAD-linked_oxidoreductase-like"/>
</dbReference>
<keyword evidence="7 12" id="KW-0560">Oxidoreductase</keyword>
<evidence type="ECO:0000313" key="14">
    <source>
        <dbReference type="EMBL" id="TQJ10620.1"/>
    </source>
</evidence>
<dbReference type="Pfam" id="PF02219">
    <property type="entry name" value="MTHFR"/>
    <property type="match status" value="1"/>
</dbReference>
<name>A0A542E5K7_9MICO</name>
<dbReference type="AlphaFoldDB" id="A0A542E5K7"/>
<evidence type="ECO:0000256" key="9">
    <source>
        <dbReference type="ARBA" id="ARBA00023167"/>
    </source>
</evidence>
<dbReference type="PANTHER" id="PTHR45754">
    <property type="entry name" value="METHYLENETETRAHYDROFOLATE REDUCTASE"/>
    <property type="match status" value="1"/>
</dbReference>
<dbReference type="GO" id="GO:0071949">
    <property type="term" value="F:FAD binding"/>
    <property type="evidence" value="ECO:0007669"/>
    <property type="project" value="TreeGrafter"/>
</dbReference>
<evidence type="ECO:0000256" key="1">
    <source>
        <dbReference type="ARBA" id="ARBA00001974"/>
    </source>
</evidence>
<keyword evidence="4" id="KW-0028">Amino-acid biosynthesis</keyword>
<keyword evidence="15" id="KW-1185">Reference proteome</keyword>
<dbReference type="GO" id="GO:0035999">
    <property type="term" value="P:tetrahydrofolate interconversion"/>
    <property type="evidence" value="ECO:0007669"/>
    <property type="project" value="UniProtKB-UniPathway"/>
</dbReference>
<proteinExistence type="inferred from homology"/>
<dbReference type="GO" id="GO:0106312">
    <property type="term" value="F:methylenetetrahydrofolate reductase (NADH) activity"/>
    <property type="evidence" value="ECO:0007669"/>
    <property type="project" value="UniProtKB-EC"/>
</dbReference>
<feature type="compositionally biased region" description="Low complexity" evidence="13">
    <location>
        <begin position="1"/>
        <end position="21"/>
    </location>
</feature>
<protein>
    <recommendedName>
        <fullName evidence="12">Methylenetetrahydrofolate reductase</fullName>
        <ecNumber evidence="12">1.5.1.54</ecNumber>
    </recommendedName>
</protein>
<reference evidence="14 15" key="1">
    <citation type="submission" date="2019-06" db="EMBL/GenBank/DDBJ databases">
        <title>Sequencing the genomes of 1000 actinobacteria strains.</title>
        <authorList>
            <person name="Klenk H.-P."/>
        </authorList>
    </citation>
    <scope>NUCLEOTIDE SEQUENCE [LARGE SCALE GENOMIC DNA]</scope>
    <source>
        <strain evidence="14 15">DSM 18607</strain>
    </source>
</reference>
<keyword evidence="6 12" id="KW-0274">FAD</keyword>
<evidence type="ECO:0000256" key="6">
    <source>
        <dbReference type="ARBA" id="ARBA00022827"/>
    </source>
</evidence>
<organism evidence="14 15">
    <name type="scientific">Lapillicoccus jejuensis</name>
    <dbReference type="NCBI Taxonomy" id="402171"/>
    <lineage>
        <taxon>Bacteria</taxon>
        <taxon>Bacillati</taxon>
        <taxon>Actinomycetota</taxon>
        <taxon>Actinomycetes</taxon>
        <taxon>Micrococcales</taxon>
        <taxon>Intrasporangiaceae</taxon>
        <taxon>Lapillicoccus</taxon>
    </lineage>
</organism>
<evidence type="ECO:0000256" key="11">
    <source>
        <dbReference type="ARBA" id="ARBA00048628"/>
    </source>
</evidence>
<evidence type="ECO:0000256" key="4">
    <source>
        <dbReference type="ARBA" id="ARBA00022605"/>
    </source>
</evidence>